<dbReference type="OrthoDB" id="9802186at2"/>
<organism evidence="9 10">
    <name type="scientific">Ferrimonas aestuarii</name>
    <dbReference type="NCBI Taxonomy" id="2569539"/>
    <lineage>
        <taxon>Bacteria</taxon>
        <taxon>Pseudomonadati</taxon>
        <taxon>Pseudomonadota</taxon>
        <taxon>Gammaproteobacteria</taxon>
        <taxon>Alteromonadales</taxon>
        <taxon>Ferrimonadaceae</taxon>
        <taxon>Ferrimonas</taxon>
    </lineage>
</organism>
<dbReference type="PROSITE" id="PS50043">
    <property type="entry name" value="HTH_LUXR_2"/>
    <property type="match status" value="1"/>
</dbReference>
<keyword evidence="1 6" id="KW-0597">Phosphoprotein</keyword>
<comment type="caution">
    <text evidence="9">The sequence shown here is derived from an EMBL/GenBank/DDBJ whole genome shotgun (WGS) entry which is preliminary data.</text>
</comment>
<evidence type="ECO:0000259" key="7">
    <source>
        <dbReference type="PROSITE" id="PS50043"/>
    </source>
</evidence>
<evidence type="ECO:0000256" key="2">
    <source>
        <dbReference type="ARBA" id="ARBA00023012"/>
    </source>
</evidence>
<evidence type="ECO:0000259" key="8">
    <source>
        <dbReference type="PROSITE" id="PS50110"/>
    </source>
</evidence>
<evidence type="ECO:0000313" key="9">
    <source>
        <dbReference type="EMBL" id="TKB51957.1"/>
    </source>
</evidence>
<dbReference type="PANTHER" id="PTHR44688">
    <property type="entry name" value="DNA-BINDING TRANSCRIPTIONAL ACTIVATOR DEVR_DOSR"/>
    <property type="match status" value="1"/>
</dbReference>
<evidence type="ECO:0000313" key="10">
    <source>
        <dbReference type="Proteomes" id="UP000305675"/>
    </source>
</evidence>
<keyword evidence="2" id="KW-0902">Two-component regulatory system</keyword>
<dbReference type="Proteomes" id="UP000305675">
    <property type="component" value="Unassembled WGS sequence"/>
</dbReference>
<protein>
    <submittedName>
        <fullName evidence="9">Response regulator transcription factor</fullName>
    </submittedName>
</protein>
<dbReference type="InterPro" id="IPR001789">
    <property type="entry name" value="Sig_transdc_resp-reg_receiver"/>
</dbReference>
<feature type="domain" description="HTH luxR-type" evidence="7">
    <location>
        <begin position="150"/>
        <end position="215"/>
    </location>
</feature>
<evidence type="ECO:0000256" key="4">
    <source>
        <dbReference type="ARBA" id="ARBA00023125"/>
    </source>
</evidence>
<dbReference type="GO" id="GO:0006355">
    <property type="term" value="P:regulation of DNA-templated transcription"/>
    <property type="evidence" value="ECO:0007669"/>
    <property type="project" value="InterPro"/>
</dbReference>
<accession>A0A4U1BMK5</accession>
<dbReference type="Pfam" id="PF00196">
    <property type="entry name" value="GerE"/>
    <property type="match status" value="1"/>
</dbReference>
<dbReference type="Pfam" id="PF00072">
    <property type="entry name" value="Response_reg"/>
    <property type="match status" value="1"/>
</dbReference>
<proteinExistence type="predicted"/>
<name>A0A4U1BMK5_9GAMM</name>
<reference evidence="9 10" key="1">
    <citation type="submission" date="2019-04" db="EMBL/GenBank/DDBJ databases">
        <authorList>
            <person name="Hwang J.C."/>
        </authorList>
    </citation>
    <scope>NUCLEOTIDE SEQUENCE [LARGE SCALE GENOMIC DNA]</scope>
    <source>
        <strain evidence="9 10">IMCC35002</strain>
    </source>
</reference>
<gene>
    <name evidence="9" type="ORF">FCL42_16190</name>
</gene>
<feature type="modified residue" description="4-aspartylphosphate" evidence="6">
    <location>
        <position position="69"/>
    </location>
</feature>
<dbReference type="SMART" id="SM00421">
    <property type="entry name" value="HTH_LUXR"/>
    <property type="match status" value="1"/>
</dbReference>
<dbReference type="SUPFAM" id="SSF52172">
    <property type="entry name" value="CheY-like"/>
    <property type="match status" value="1"/>
</dbReference>
<dbReference type="EMBL" id="SWCJ01000015">
    <property type="protein sequence ID" value="TKB51957.1"/>
    <property type="molecule type" value="Genomic_DNA"/>
</dbReference>
<keyword evidence="10" id="KW-1185">Reference proteome</keyword>
<keyword evidence="4" id="KW-0238">DNA-binding</keyword>
<dbReference type="PRINTS" id="PR00038">
    <property type="entry name" value="HTHLUXR"/>
</dbReference>
<dbReference type="CDD" id="cd06170">
    <property type="entry name" value="LuxR_C_like"/>
    <property type="match status" value="1"/>
</dbReference>
<dbReference type="InterPro" id="IPR000792">
    <property type="entry name" value="Tscrpt_reg_LuxR_C"/>
</dbReference>
<dbReference type="GO" id="GO:0003677">
    <property type="term" value="F:DNA binding"/>
    <property type="evidence" value="ECO:0007669"/>
    <property type="project" value="UniProtKB-KW"/>
</dbReference>
<keyword evidence="3" id="KW-0805">Transcription regulation</keyword>
<dbReference type="Gene3D" id="3.40.50.2300">
    <property type="match status" value="1"/>
</dbReference>
<evidence type="ECO:0000256" key="5">
    <source>
        <dbReference type="ARBA" id="ARBA00023163"/>
    </source>
</evidence>
<dbReference type="Gene3D" id="1.10.10.10">
    <property type="entry name" value="Winged helix-like DNA-binding domain superfamily/Winged helix DNA-binding domain"/>
    <property type="match status" value="1"/>
</dbReference>
<dbReference type="AlphaFoldDB" id="A0A4U1BMK5"/>
<evidence type="ECO:0000256" key="6">
    <source>
        <dbReference type="PROSITE-ProRule" id="PRU00169"/>
    </source>
</evidence>
<sequence>MPSRSDIDLPTPTKESLMSSIFLVDDDHDVREALQWMLDAKGITSQGFSSAREFLDSIAPETTGVAILDIEMPGMDGLALQQELSRRHSRLSVLILTGHANVPRAVSALKAGALDFLEKPVNPDRLLPLIEKGLSLSEEKSHDGLKAAQWQQRIDALTERETQLMLLVIEGKTNKEICDKLFIAQRTVEIHRHNLLKKMGVKNAAELAFLVGKNQF</sequence>
<dbReference type="PROSITE" id="PS50110">
    <property type="entry name" value="RESPONSE_REGULATORY"/>
    <property type="match status" value="1"/>
</dbReference>
<dbReference type="FunFam" id="3.40.50.2300:FF:000018">
    <property type="entry name" value="DNA-binding transcriptional regulator NtrC"/>
    <property type="match status" value="1"/>
</dbReference>
<dbReference type="InterPro" id="IPR011006">
    <property type="entry name" value="CheY-like_superfamily"/>
</dbReference>
<keyword evidence="5" id="KW-0804">Transcription</keyword>
<evidence type="ECO:0000256" key="1">
    <source>
        <dbReference type="ARBA" id="ARBA00022553"/>
    </source>
</evidence>
<dbReference type="InterPro" id="IPR036388">
    <property type="entry name" value="WH-like_DNA-bd_sf"/>
</dbReference>
<dbReference type="SMART" id="SM00448">
    <property type="entry name" value="REC"/>
    <property type="match status" value="1"/>
</dbReference>
<feature type="domain" description="Response regulatory" evidence="8">
    <location>
        <begin position="20"/>
        <end position="134"/>
    </location>
</feature>
<dbReference type="GO" id="GO:0000160">
    <property type="term" value="P:phosphorelay signal transduction system"/>
    <property type="evidence" value="ECO:0007669"/>
    <property type="project" value="UniProtKB-KW"/>
</dbReference>
<dbReference type="PANTHER" id="PTHR44688:SF16">
    <property type="entry name" value="DNA-BINDING TRANSCRIPTIONAL ACTIVATOR DEVR_DOSR"/>
    <property type="match status" value="1"/>
</dbReference>
<evidence type="ECO:0000256" key="3">
    <source>
        <dbReference type="ARBA" id="ARBA00023015"/>
    </source>
</evidence>